<evidence type="ECO:0000313" key="3">
    <source>
        <dbReference type="EMBL" id="KAI7845555.1"/>
    </source>
</evidence>
<comment type="caution">
    <text evidence="3">The sequence shown here is derived from an EMBL/GenBank/DDBJ whole genome shotgun (WGS) entry which is preliminary data.</text>
</comment>
<protein>
    <recommendedName>
        <fullName evidence="5">T-complex 11</fullName>
    </recommendedName>
</protein>
<name>A0AAD5H980_9CHLO</name>
<feature type="region of interest" description="Disordered" evidence="2">
    <location>
        <begin position="91"/>
        <end position="116"/>
    </location>
</feature>
<dbReference type="AlphaFoldDB" id="A0AAD5H980"/>
<dbReference type="Pfam" id="PF05794">
    <property type="entry name" value="Tcp11"/>
    <property type="match status" value="1"/>
</dbReference>
<dbReference type="PANTHER" id="PTHR12832:SF11">
    <property type="entry name" value="LD23868P"/>
    <property type="match status" value="1"/>
</dbReference>
<proteinExistence type="inferred from homology"/>
<sequence length="820" mass="85990">MPPLRSIASGGESLEPSGSSFERLAASLSSPSTLKAAQALLARLEARVANKEVVFNVQGEREASLAAAARSMLSAFEPLLARLAEPAVPQAGRAASTEADAGGAGEGNEADDEATPMPAPLAAMLQTFDERWIVYLEQFVCWKSADAAGLEAELIRVAVELESSRLAKMAGGASPSARLRSSEDRQAIANQVEHDLRLIGDRVQKLGGTQGSARLAAALAAVRAAAGPERAAAVQEAEPQSPTKTAAGLSRSPSQSPIKKAARSRGEYSAAGAGPMDGAVLSRSSSSMSVTGPAEQAVDVAAALAHHKNLGIMWHLLYDLEWQLSTADLETLLVDALNDKDPKEEVQPIVQEADVAAVQLHVKRLAERAFWAALEERLVGSAEGDQLQAVEQVIALLADLGTQLSEVLPASAHEVEEVRLRLDPARLQEVLPASGGRMLDLPSLLALLEWAGHLVTRFGAPARDATAAAGQAAVHRQLASAGADPVALAAVAVRGLRLLATQLKLLRLDAANAHLRLLAKQLRMEGAAAYATSKFEQMLGSAQGCSPEQLGQRLPHTRAWLAAASGQLPHVEQIEAGLLRESGALAPEAQALPQMRAGLRASAAGGSSTKMEPLVAPVRARSWRGLVRLGLVQLISGEGAAMRLPTPETLCLDGARLHAAQGELQHLLVTATCLLLVRQSAGRELNGSEVHLAKRRLRAVLCDPAVRLPDIAAECAQLAGGESNAAQERGMHDSLQRMLSRGAGALKALTSGFSTALLALLLLGVDSSAAKMEAERVLRKCGGADLVAEVHKLAMELSRLVAVTEAVAAPWYEKLSSDLL</sequence>
<dbReference type="PANTHER" id="PTHR12832">
    <property type="entry name" value="TESTIS-SPECIFIC PROTEIN PBS13 T-COMPLEX 11"/>
    <property type="match status" value="1"/>
</dbReference>
<keyword evidence="4" id="KW-1185">Reference proteome</keyword>
<evidence type="ECO:0000256" key="2">
    <source>
        <dbReference type="SAM" id="MobiDB-lite"/>
    </source>
</evidence>
<feature type="region of interest" description="Disordered" evidence="2">
    <location>
        <begin position="1"/>
        <end position="26"/>
    </location>
</feature>
<reference evidence="3" key="1">
    <citation type="submission" date="2020-11" db="EMBL/GenBank/DDBJ databases">
        <title>Chlorella ohadii genome sequencing and assembly.</title>
        <authorList>
            <person name="Murik O."/>
            <person name="Treves H."/>
            <person name="Kedem I."/>
            <person name="Shotland Y."/>
            <person name="Kaplan A."/>
        </authorList>
    </citation>
    <scope>NUCLEOTIDE SEQUENCE</scope>
    <source>
        <strain evidence="3">1</strain>
    </source>
</reference>
<dbReference type="EMBL" id="JADXDR010000015">
    <property type="protein sequence ID" value="KAI7845555.1"/>
    <property type="molecule type" value="Genomic_DNA"/>
</dbReference>
<evidence type="ECO:0000313" key="4">
    <source>
        <dbReference type="Proteomes" id="UP001205105"/>
    </source>
</evidence>
<evidence type="ECO:0000256" key="1">
    <source>
        <dbReference type="ARBA" id="ARBA00010954"/>
    </source>
</evidence>
<dbReference type="GO" id="GO:0007165">
    <property type="term" value="P:signal transduction"/>
    <property type="evidence" value="ECO:0007669"/>
    <property type="project" value="TreeGrafter"/>
</dbReference>
<feature type="compositionally biased region" description="Low complexity" evidence="2">
    <location>
        <begin position="9"/>
        <end position="22"/>
    </location>
</feature>
<feature type="region of interest" description="Disordered" evidence="2">
    <location>
        <begin position="231"/>
        <end position="274"/>
    </location>
</feature>
<evidence type="ECO:0008006" key="5">
    <source>
        <dbReference type="Google" id="ProtNLM"/>
    </source>
</evidence>
<organism evidence="3 4">
    <name type="scientific">Chlorella ohadii</name>
    <dbReference type="NCBI Taxonomy" id="2649997"/>
    <lineage>
        <taxon>Eukaryota</taxon>
        <taxon>Viridiplantae</taxon>
        <taxon>Chlorophyta</taxon>
        <taxon>core chlorophytes</taxon>
        <taxon>Trebouxiophyceae</taxon>
        <taxon>Chlorellales</taxon>
        <taxon>Chlorellaceae</taxon>
        <taxon>Chlorella clade</taxon>
        <taxon>Chlorella</taxon>
    </lineage>
</organism>
<dbReference type="InterPro" id="IPR008862">
    <property type="entry name" value="Tcp11"/>
</dbReference>
<comment type="similarity">
    <text evidence="1">Belongs to the TCP11 family.</text>
</comment>
<gene>
    <name evidence="3" type="ORF">COHA_000846</name>
</gene>
<dbReference type="Proteomes" id="UP001205105">
    <property type="component" value="Unassembled WGS sequence"/>
</dbReference>
<accession>A0AAD5H980</accession>